<keyword evidence="1" id="KW-0812">Transmembrane</keyword>
<organism evidence="2 3">
    <name type="scientific">Alteromonas genovensis</name>
    <dbReference type="NCBI Taxonomy" id="471225"/>
    <lineage>
        <taxon>Bacteria</taxon>
        <taxon>Pseudomonadati</taxon>
        <taxon>Pseudomonadota</taxon>
        <taxon>Gammaproteobacteria</taxon>
        <taxon>Alteromonadales</taxon>
        <taxon>Alteromonadaceae</taxon>
        <taxon>Alteromonas/Salinimonas group</taxon>
        <taxon>Alteromonas</taxon>
    </lineage>
</organism>
<dbReference type="RefSeq" id="WP_163107759.1">
    <property type="nucleotide sequence ID" value="NZ_JAAAWO010000018.1"/>
</dbReference>
<protein>
    <submittedName>
        <fullName evidence="2">Uncharacterized protein</fullName>
    </submittedName>
</protein>
<feature type="transmembrane region" description="Helical" evidence="1">
    <location>
        <begin position="72"/>
        <end position="91"/>
    </location>
</feature>
<dbReference type="AlphaFoldDB" id="A0A6N9TIV7"/>
<feature type="transmembrane region" description="Helical" evidence="1">
    <location>
        <begin position="111"/>
        <end position="136"/>
    </location>
</feature>
<proteinExistence type="predicted"/>
<keyword evidence="3" id="KW-1185">Reference proteome</keyword>
<feature type="transmembrane region" description="Helical" evidence="1">
    <location>
        <begin position="38"/>
        <end position="60"/>
    </location>
</feature>
<reference evidence="2 3" key="1">
    <citation type="submission" date="2020-01" db="EMBL/GenBank/DDBJ databases">
        <title>Genomes of bacteria type strains.</title>
        <authorList>
            <person name="Chen J."/>
            <person name="Zhu S."/>
            <person name="Yang J."/>
        </authorList>
    </citation>
    <scope>NUCLEOTIDE SEQUENCE [LARGE SCALE GENOMIC DNA]</scope>
    <source>
        <strain evidence="2 3">LMG 24078</strain>
    </source>
</reference>
<feature type="transmembrane region" description="Helical" evidence="1">
    <location>
        <begin position="6"/>
        <end position="26"/>
    </location>
</feature>
<sequence>MISDVMIYFVGIPAFLAYLLVLIAFSDKKRGKIEHLAFPLRDAIVATLALDFVVLIPQLFDINKEGVELSLFSPAILSMILFAAHFSLLTVSERLSIVKQQVAATTHKKRLVNLVLVTYIGLLCLMTNAVSIQAVLTGKGAF</sequence>
<gene>
    <name evidence="2" type="ORF">GTQ48_17145</name>
</gene>
<evidence type="ECO:0000313" key="3">
    <source>
        <dbReference type="Proteomes" id="UP000471381"/>
    </source>
</evidence>
<accession>A0A6N9TIV7</accession>
<name>A0A6N9TIV7_9ALTE</name>
<dbReference type="Proteomes" id="UP000471381">
    <property type="component" value="Unassembled WGS sequence"/>
</dbReference>
<comment type="caution">
    <text evidence="2">The sequence shown here is derived from an EMBL/GenBank/DDBJ whole genome shotgun (WGS) entry which is preliminary data.</text>
</comment>
<dbReference type="EMBL" id="JAAAWO010000018">
    <property type="protein sequence ID" value="NDW17244.1"/>
    <property type="molecule type" value="Genomic_DNA"/>
</dbReference>
<keyword evidence="1" id="KW-1133">Transmembrane helix</keyword>
<evidence type="ECO:0000313" key="2">
    <source>
        <dbReference type="EMBL" id="NDW17244.1"/>
    </source>
</evidence>
<evidence type="ECO:0000256" key="1">
    <source>
        <dbReference type="SAM" id="Phobius"/>
    </source>
</evidence>
<keyword evidence="1" id="KW-0472">Membrane</keyword>